<feature type="compositionally biased region" description="Basic and acidic residues" evidence="1">
    <location>
        <begin position="685"/>
        <end position="705"/>
    </location>
</feature>
<evidence type="ECO:0000256" key="1">
    <source>
        <dbReference type="SAM" id="MobiDB-lite"/>
    </source>
</evidence>
<dbReference type="AlphaFoldDB" id="A0A067PKE5"/>
<reference evidence="3" key="1">
    <citation type="journal article" date="2014" name="Proc. Natl. Acad. Sci. U.S.A.">
        <title>Extensive sampling of basidiomycete genomes demonstrates inadequacy of the white-rot/brown-rot paradigm for wood decay fungi.</title>
        <authorList>
            <person name="Riley R."/>
            <person name="Salamov A.A."/>
            <person name="Brown D.W."/>
            <person name="Nagy L.G."/>
            <person name="Floudas D."/>
            <person name="Held B.W."/>
            <person name="Levasseur A."/>
            <person name="Lombard V."/>
            <person name="Morin E."/>
            <person name="Otillar R."/>
            <person name="Lindquist E.A."/>
            <person name="Sun H."/>
            <person name="LaButti K.M."/>
            <person name="Schmutz J."/>
            <person name="Jabbour D."/>
            <person name="Luo H."/>
            <person name="Baker S.E."/>
            <person name="Pisabarro A.G."/>
            <person name="Walton J.D."/>
            <person name="Blanchette R.A."/>
            <person name="Henrissat B."/>
            <person name="Martin F."/>
            <person name="Cullen D."/>
            <person name="Hibbett D.S."/>
            <person name="Grigoriev I.V."/>
        </authorList>
    </citation>
    <scope>NUCLEOTIDE SEQUENCE [LARGE SCALE GENOMIC DNA]</scope>
    <source>
        <strain evidence="3">MUCL 33604</strain>
    </source>
</reference>
<sequence>MVMLTRHLSSIDTNTEAGMFALKELQQWSTEHWIEADQEIAAFTDEVAGAIAQITKSNKALQAKLDATERVLSGQNNVSSVFSYATGSGSGYAVLPSPVPSVESLLMGPNTRVPSKEGSVSPQSFLMDRTAGRVMGTNMVPETPFPAHDTSDANILASISHLGEGRHLPNESVLDYNRRRAAAQWMAQAQSTPFIERACMVSEPVPRTCYGNGGLPEATKGLPPSRAPPNSGTSRVPPLVPPRLPSLPTSGRFDRDGPPHIAGAKEPTVLRNDGGGIGGAPPAPPPLPGSSHSSATSSNRRSNSDERNDRGLPHNHHGPLEGDANRGNRQPDGDRTVPGGIGGGGSSPPGGGRGPLDRGGSPPDRGGGPPGGDRPPSHDQGDDSSDDNNHTRDELSYGPSNVRFDLGADPLSSASCRLRPERMSHTYSGSPRAYLNPTAIVNHPDKYEEESLTRIRVLIQECLNHGQSSQPLPKGVKTPTPYHWEGEDDIEKFENWFQFLLRWMSMQGLTGVKYDRTRVDFLGQFLRKQALSWFNHKIDTSRYYERGLNFEKVVCALHTWFLHKATAQEAVHKFLNCKFSSETGVAAFYNALHHNAARMVVAPDDYTFRREFLAGIPEEIRGLLMKNWGVNAEFTPSEVMYREAIEMETSLRFIARQRQLSGARLSKGKSLSSRRTKGRNACSPHRNDHRDRSPDNRRNKWDRSS</sequence>
<feature type="compositionally biased region" description="Basic and acidic residues" evidence="1">
    <location>
        <begin position="302"/>
        <end position="335"/>
    </location>
</feature>
<feature type="region of interest" description="Disordered" evidence="1">
    <location>
        <begin position="664"/>
        <end position="705"/>
    </location>
</feature>
<feature type="region of interest" description="Disordered" evidence="1">
    <location>
        <begin position="212"/>
        <end position="408"/>
    </location>
</feature>
<dbReference type="Proteomes" id="UP000027265">
    <property type="component" value="Unassembled WGS sequence"/>
</dbReference>
<gene>
    <name evidence="2" type="ORF">JAAARDRAFT_199097</name>
</gene>
<evidence type="ECO:0000313" key="3">
    <source>
        <dbReference type="Proteomes" id="UP000027265"/>
    </source>
</evidence>
<accession>A0A067PKE5</accession>
<protein>
    <submittedName>
        <fullName evidence="2">Uncharacterized protein</fullName>
    </submittedName>
</protein>
<keyword evidence="3" id="KW-1185">Reference proteome</keyword>
<feature type="compositionally biased region" description="Basic and acidic residues" evidence="1">
    <location>
        <begin position="375"/>
        <end position="395"/>
    </location>
</feature>
<feature type="compositionally biased region" description="Gly residues" evidence="1">
    <location>
        <begin position="339"/>
        <end position="354"/>
    </location>
</feature>
<dbReference type="STRING" id="933084.A0A067PKE5"/>
<evidence type="ECO:0000313" key="2">
    <source>
        <dbReference type="EMBL" id="KDQ51452.1"/>
    </source>
</evidence>
<dbReference type="OrthoDB" id="3269984at2759"/>
<name>A0A067PKE5_9AGAM</name>
<organism evidence="2 3">
    <name type="scientific">Jaapia argillacea MUCL 33604</name>
    <dbReference type="NCBI Taxonomy" id="933084"/>
    <lineage>
        <taxon>Eukaryota</taxon>
        <taxon>Fungi</taxon>
        <taxon>Dikarya</taxon>
        <taxon>Basidiomycota</taxon>
        <taxon>Agaricomycotina</taxon>
        <taxon>Agaricomycetes</taxon>
        <taxon>Agaricomycetidae</taxon>
        <taxon>Jaapiales</taxon>
        <taxon>Jaapiaceae</taxon>
        <taxon>Jaapia</taxon>
    </lineage>
</organism>
<dbReference type="HOGENOM" id="CLU_391305_0_0_1"/>
<feature type="compositionally biased region" description="Low complexity" evidence="1">
    <location>
        <begin position="289"/>
        <end position="301"/>
    </location>
</feature>
<proteinExistence type="predicted"/>
<dbReference type="EMBL" id="KL197748">
    <property type="protein sequence ID" value="KDQ51452.1"/>
    <property type="molecule type" value="Genomic_DNA"/>
</dbReference>
<dbReference type="InParanoid" id="A0A067PKE5"/>